<evidence type="ECO:0000256" key="4">
    <source>
        <dbReference type="ARBA" id="ARBA00022984"/>
    </source>
</evidence>
<evidence type="ECO:0000313" key="10">
    <source>
        <dbReference type="EMBL" id="NOU97922.1"/>
    </source>
</evidence>
<dbReference type="AlphaFoldDB" id="A0A972H1V9"/>
<evidence type="ECO:0000256" key="7">
    <source>
        <dbReference type="SAM" id="MobiDB-lite"/>
    </source>
</evidence>
<keyword evidence="4 6" id="KW-0573">Peptidoglycan synthesis</keyword>
<dbReference type="InterPro" id="IPR011990">
    <property type="entry name" value="TPR-like_helical_dom_sf"/>
</dbReference>
<keyword evidence="5 6" id="KW-0961">Cell wall biogenesis/degradation</keyword>
<keyword evidence="11" id="KW-1185">Reference proteome</keyword>
<proteinExistence type="predicted"/>
<dbReference type="GO" id="GO:0005576">
    <property type="term" value="C:extracellular region"/>
    <property type="evidence" value="ECO:0007669"/>
    <property type="project" value="TreeGrafter"/>
</dbReference>
<keyword evidence="8" id="KW-1133">Transmembrane helix</keyword>
<accession>A0A972H1V9</accession>
<sequence>MKEKEHEEQLKQFFKHQEDPLHLKKYVREHPNNKMAWYLLGREYDAQGKRGKALYCYSQAGEVYEAFENKAIPVSQESLQSLKQWEHRVMRKRWLNRLRVAALTALVLAAIAYLPPFQPSSQPISSISSLPQDVSTALVEQTKVYYVTAGKNKENVGAALQEMLIKERLNSYAILAYGKPTDDGKWISWLKPPDLLLSVEGKQDAAQQQIYYHDAESCSCQPTDSTKARAIYQSWAGQREQELVLRSAIAAYTRKNGQPPEELQALNKPYPQNVLPGITPFMQQLYDQQKELITTDSPDLQSKNQSVTSPGSAPETASIGSGGSDSTKPLSGPSGLMKPLTEPIRIVIDKTNHRLAVISGQMIVRSYPVGLGANKTPEGTFEISEKVRNPNGKSNGDFGSRGMALSDTLYAIHGTNKPSSIEKDQSLGCIRMLQEDVEELFDMVPLGTSVTIGKGLLPSEIKRGEPVFRLPLNSNEMNPGKVYKWLD</sequence>
<dbReference type="RefSeq" id="WP_171656175.1">
    <property type="nucleotide sequence ID" value="NZ_WHOD01000128.1"/>
</dbReference>
<dbReference type="Gene3D" id="1.25.40.10">
    <property type="entry name" value="Tetratricopeptide repeat domain"/>
    <property type="match status" value="1"/>
</dbReference>
<dbReference type="SUPFAM" id="SSF48452">
    <property type="entry name" value="TPR-like"/>
    <property type="match status" value="1"/>
</dbReference>
<dbReference type="InterPro" id="IPR038063">
    <property type="entry name" value="Transpep_catalytic_dom"/>
</dbReference>
<feature type="compositionally biased region" description="Polar residues" evidence="7">
    <location>
        <begin position="296"/>
        <end position="311"/>
    </location>
</feature>
<keyword evidence="3 6" id="KW-0133">Cell shape</keyword>
<dbReference type="PROSITE" id="PS52029">
    <property type="entry name" value="LD_TPASE"/>
    <property type="match status" value="1"/>
</dbReference>
<dbReference type="GO" id="GO:0016740">
    <property type="term" value="F:transferase activity"/>
    <property type="evidence" value="ECO:0007669"/>
    <property type="project" value="UniProtKB-KW"/>
</dbReference>
<dbReference type="SUPFAM" id="SSF141523">
    <property type="entry name" value="L,D-transpeptidase catalytic domain-like"/>
    <property type="match status" value="1"/>
</dbReference>
<gene>
    <name evidence="10" type="ORF">GC093_32550</name>
</gene>
<feature type="domain" description="L,D-TPase catalytic" evidence="9">
    <location>
        <begin position="344"/>
        <end position="453"/>
    </location>
</feature>
<feature type="region of interest" description="Disordered" evidence="7">
    <location>
        <begin position="296"/>
        <end position="338"/>
    </location>
</feature>
<evidence type="ECO:0000313" key="11">
    <source>
        <dbReference type="Proteomes" id="UP000641588"/>
    </source>
</evidence>
<organism evidence="10 11">
    <name type="scientific">Paenibacillus foliorum</name>
    <dbReference type="NCBI Taxonomy" id="2654974"/>
    <lineage>
        <taxon>Bacteria</taxon>
        <taxon>Bacillati</taxon>
        <taxon>Bacillota</taxon>
        <taxon>Bacilli</taxon>
        <taxon>Bacillales</taxon>
        <taxon>Paenibacillaceae</taxon>
        <taxon>Paenibacillus</taxon>
    </lineage>
</organism>
<dbReference type="CDD" id="cd16913">
    <property type="entry name" value="YkuD_like"/>
    <property type="match status" value="1"/>
</dbReference>
<dbReference type="GO" id="GO:0071972">
    <property type="term" value="F:peptidoglycan L,D-transpeptidase activity"/>
    <property type="evidence" value="ECO:0007669"/>
    <property type="project" value="TreeGrafter"/>
</dbReference>
<dbReference type="PANTHER" id="PTHR30582">
    <property type="entry name" value="L,D-TRANSPEPTIDASE"/>
    <property type="match status" value="1"/>
</dbReference>
<evidence type="ECO:0000256" key="1">
    <source>
        <dbReference type="ARBA" id="ARBA00004752"/>
    </source>
</evidence>
<evidence type="ECO:0000256" key="3">
    <source>
        <dbReference type="ARBA" id="ARBA00022960"/>
    </source>
</evidence>
<evidence type="ECO:0000259" key="9">
    <source>
        <dbReference type="PROSITE" id="PS52029"/>
    </source>
</evidence>
<protein>
    <submittedName>
        <fullName evidence="10">L,D-transpeptidase family protein</fullName>
    </submittedName>
</protein>
<dbReference type="EMBL" id="WHOD01000128">
    <property type="protein sequence ID" value="NOU97922.1"/>
    <property type="molecule type" value="Genomic_DNA"/>
</dbReference>
<keyword evidence="8" id="KW-0812">Transmembrane</keyword>
<feature type="active site" description="Nucleophile" evidence="6">
    <location>
        <position position="429"/>
    </location>
</feature>
<comment type="caution">
    <text evidence="10">The sequence shown here is derived from an EMBL/GenBank/DDBJ whole genome shotgun (WGS) entry which is preliminary data.</text>
</comment>
<dbReference type="Gene3D" id="2.40.440.10">
    <property type="entry name" value="L,D-transpeptidase catalytic domain-like"/>
    <property type="match status" value="1"/>
</dbReference>
<dbReference type="Pfam" id="PF03734">
    <property type="entry name" value="YkuD"/>
    <property type="match status" value="1"/>
</dbReference>
<keyword evidence="8" id="KW-0472">Membrane</keyword>
<dbReference type="InterPro" id="IPR050979">
    <property type="entry name" value="LD-transpeptidase"/>
</dbReference>
<evidence type="ECO:0000256" key="8">
    <source>
        <dbReference type="SAM" id="Phobius"/>
    </source>
</evidence>
<feature type="transmembrane region" description="Helical" evidence="8">
    <location>
        <begin position="98"/>
        <end position="117"/>
    </location>
</feature>
<dbReference type="GO" id="GO:0071555">
    <property type="term" value="P:cell wall organization"/>
    <property type="evidence" value="ECO:0007669"/>
    <property type="project" value="UniProtKB-UniRule"/>
</dbReference>
<dbReference type="GO" id="GO:0018104">
    <property type="term" value="P:peptidoglycan-protein cross-linking"/>
    <property type="evidence" value="ECO:0007669"/>
    <property type="project" value="TreeGrafter"/>
</dbReference>
<reference evidence="10" key="1">
    <citation type="submission" date="2019-10" db="EMBL/GenBank/DDBJ databases">
        <title>Description of Paenibacillus glebae sp. nov.</title>
        <authorList>
            <person name="Carlier A."/>
            <person name="Qi S."/>
        </authorList>
    </citation>
    <scope>NUCLEOTIDE SEQUENCE</scope>
    <source>
        <strain evidence="10">LMG 31456</strain>
    </source>
</reference>
<evidence type="ECO:0000256" key="5">
    <source>
        <dbReference type="ARBA" id="ARBA00023316"/>
    </source>
</evidence>
<evidence type="ECO:0000256" key="2">
    <source>
        <dbReference type="ARBA" id="ARBA00022679"/>
    </source>
</evidence>
<dbReference type="Proteomes" id="UP000641588">
    <property type="component" value="Unassembled WGS sequence"/>
</dbReference>
<name>A0A972H1V9_9BACL</name>
<feature type="active site" description="Proton donor/acceptor" evidence="6">
    <location>
        <position position="413"/>
    </location>
</feature>
<comment type="pathway">
    <text evidence="1 6">Cell wall biogenesis; peptidoglycan biosynthesis.</text>
</comment>
<evidence type="ECO:0000256" key="6">
    <source>
        <dbReference type="PROSITE-ProRule" id="PRU01373"/>
    </source>
</evidence>
<dbReference type="GO" id="GO:0008360">
    <property type="term" value="P:regulation of cell shape"/>
    <property type="evidence" value="ECO:0007669"/>
    <property type="project" value="UniProtKB-UniRule"/>
</dbReference>
<keyword evidence="2" id="KW-0808">Transferase</keyword>
<dbReference type="InterPro" id="IPR005490">
    <property type="entry name" value="LD_TPept_cat_dom"/>
</dbReference>